<keyword evidence="1" id="KW-1133">Transmembrane helix</keyword>
<name>A0AA43Q4B2_9GAMM</name>
<keyword evidence="1" id="KW-0812">Transmembrane</keyword>
<protein>
    <submittedName>
        <fullName evidence="2">Uncharacterized protein</fullName>
    </submittedName>
</protein>
<gene>
    <name evidence="2" type="ORF">PSU93_04995</name>
</gene>
<keyword evidence="1" id="KW-0472">Membrane</keyword>
<feature type="transmembrane region" description="Helical" evidence="1">
    <location>
        <begin position="86"/>
        <end position="103"/>
    </location>
</feature>
<reference evidence="2" key="1">
    <citation type="submission" date="2023-01" db="EMBL/GenBank/DDBJ databases">
        <title>Biogeochemical cycle of methane in antarctic sediments.</title>
        <authorList>
            <person name="Roldan D.M."/>
            <person name="Menes R.J."/>
        </authorList>
    </citation>
    <scope>NUCLEOTIDE SEQUENCE [LARGE SCALE GENOMIC DNA]</scope>
    <source>
        <strain evidence="2">K-2018 MAG008</strain>
    </source>
</reference>
<accession>A0AA43Q4B2</accession>
<comment type="caution">
    <text evidence="2">The sequence shown here is derived from an EMBL/GenBank/DDBJ whole genome shotgun (WGS) entry which is preliminary data.</text>
</comment>
<feature type="transmembrane region" description="Helical" evidence="1">
    <location>
        <begin position="21"/>
        <end position="40"/>
    </location>
</feature>
<sequence>MKKFELQITWLTAHARTLYRFIGRVTVVIILGIPTLFLFGDTLLSLIGHGLAVLGHGLHLLFEVFETIVGHFLEEGLHLPKKTAEIIFFWSSLGVAIGLSWYLSRKAHSAARRAVTTIQERRLALAESSKIMTWIRFALIISSLSATLYFFT</sequence>
<feature type="transmembrane region" description="Helical" evidence="1">
    <location>
        <begin position="131"/>
        <end position="151"/>
    </location>
</feature>
<evidence type="ECO:0000256" key="1">
    <source>
        <dbReference type="SAM" id="Phobius"/>
    </source>
</evidence>
<dbReference type="AlphaFoldDB" id="A0AA43Q4B2"/>
<proteinExistence type="predicted"/>
<evidence type="ECO:0000313" key="3">
    <source>
        <dbReference type="Proteomes" id="UP001160519"/>
    </source>
</evidence>
<evidence type="ECO:0000313" key="2">
    <source>
        <dbReference type="EMBL" id="MDI1230490.1"/>
    </source>
</evidence>
<dbReference type="Proteomes" id="UP001160519">
    <property type="component" value="Unassembled WGS sequence"/>
</dbReference>
<organism evidence="2 3">
    <name type="scientific">Candidatus Methylobacter titanis</name>
    <dbReference type="NCBI Taxonomy" id="3053457"/>
    <lineage>
        <taxon>Bacteria</taxon>
        <taxon>Pseudomonadati</taxon>
        <taxon>Pseudomonadota</taxon>
        <taxon>Gammaproteobacteria</taxon>
        <taxon>Methylococcales</taxon>
        <taxon>Methylococcaceae</taxon>
        <taxon>Methylobacter</taxon>
    </lineage>
</organism>
<keyword evidence="3" id="KW-1185">Reference proteome</keyword>
<dbReference type="EMBL" id="JAQSDF010000009">
    <property type="protein sequence ID" value="MDI1230490.1"/>
    <property type="molecule type" value="Genomic_DNA"/>
</dbReference>